<reference evidence="3 4" key="1">
    <citation type="submission" date="2019-06" db="EMBL/GenBank/DDBJ databases">
        <title>Genome of new Rhodobacteraceae sp. SM1903.</title>
        <authorList>
            <person name="Ren X."/>
        </authorList>
    </citation>
    <scope>NUCLEOTIDE SEQUENCE [LARGE SCALE GENOMIC DNA]</scope>
    <source>
        <strain evidence="3 4">SM1903</strain>
    </source>
</reference>
<dbReference type="InterPro" id="IPR038696">
    <property type="entry name" value="IalB_sf"/>
</dbReference>
<dbReference type="InterPro" id="IPR010642">
    <property type="entry name" value="Invasion_prot_B"/>
</dbReference>
<sequence>MLTRLTALTLSLILAFAPPLMAQDDTGDTAPAESEAAPADSGTEGSTDGPTLDLGEPVDETAAAGGDGVGQPYIREEFGDWALRCLRAPEGEEDPCELYQLLRDTDDNAVAEFSVVPLPAGGEVVAGATIVAPLETLLTEQIVLRVDGGESRRYPFRFCNRAGCVAQIGLTEAQVNQFKRGAAATLTMVPAAAPDQTVTLDVSLSGFTAGYDSTEAE</sequence>
<evidence type="ECO:0000256" key="2">
    <source>
        <dbReference type="SAM" id="SignalP"/>
    </source>
</evidence>
<keyword evidence="2" id="KW-0732">Signal</keyword>
<accession>A0A5C5GBZ1</accession>
<keyword evidence="4" id="KW-1185">Reference proteome</keyword>
<dbReference type="Proteomes" id="UP000314011">
    <property type="component" value="Unassembled WGS sequence"/>
</dbReference>
<proteinExistence type="predicted"/>
<dbReference type="RefSeq" id="WP_140195494.1">
    <property type="nucleotide sequence ID" value="NZ_CP065915.1"/>
</dbReference>
<name>A0A5C5GBZ1_9RHOB</name>
<gene>
    <name evidence="3" type="ORF">FHY64_01635</name>
</gene>
<feature type="region of interest" description="Disordered" evidence="1">
    <location>
        <begin position="24"/>
        <end position="71"/>
    </location>
</feature>
<feature type="signal peptide" evidence="2">
    <location>
        <begin position="1"/>
        <end position="22"/>
    </location>
</feature>
<feature type="compositionally biased region" description="Low complexity" evidence="1">
    <location>
        <begin position="28"/>
        <end position="41"/>
    </location>
</feature>
<dbReference type="AlphaFoldDB" id="A0A5C5GBZ1"/>
<organism evidence="3 4">
    <name type="scientific">Pelagovum pacificum</name>
    <dbReference type="NCBI Taxonomy" id="2588711"/>
    <lineage>
        <taxon>Bacteria</taxon>
        <taxon>Pseudomonadati</taxon>
        <taxon>Pseudomonadota</taxon>
        <taxon>Alphaproteobacteria</taxon>
        <taxon>Rhodobacterales</taxon>
        <taxon>Paracoccaceae</taxon>
        <taxon>Pelagovum</taxon>
    </lineage>
</organism>
<evidence type="ECO:0000256" key="1">
    <source>
        <dbReference type="SAM" id="MobiDB-lite"/>
    </source>
</evidence>
<evidence type="ECO:0000313" key="3">
    <source>
        <dbReference type="EMBL" id="TNY32030.1"/>
    </source>
</evidence>
<protein>
    <submittedName>
        <fullName evidence="3">Invasion associated locus B family protein</fullName>
    </submittedName>
</protein>
<feature type="chain" id="PRO_5023057172" evidence="2">
    <location>
        <begin position="23"/>
        <end position="217"/>
    </location>
</feature>
<dbReference type="Pfam" id="PF06776">
    <property type="entry name" value="IalB"/>
    <property type="match status" value="1"/>
</dbReference>
<dbReference type="EMBL" id="VFFF01000001">
    <property type="protein sequence ID" value="TNY32030.1"/>
    <property type="molecule type" value="Genomic_DNA"/>
</dbReference>
<dbReference type="OrthoDB" id="9797912at2"/>
<dbReference type="Gene3D" id="2.60.40.1880">
    <property type="entry name" value="Invasion associated locus B (IalB) protein"/>
    <property type="match status" value="1"/>
</dbReference>
<comment type="caution">
    <text evidence="3">The sequence shown here is derived from an EMBL/GenBank/DDBJ whole genome shotgun (WGS) entry which is preliminary data.</text>
</comment>
<evidence type="ECO:0000313" key="4">
    <source>
        <dbReference type="Proteomes" id="UP000314011"/>
    </source>
</evidence>